<keyword evidence="2" id="KW-1003">Cell membrane</keyword>
<feature type="transmembrane region" description="Helical" evidence="6">
    <location>
        <begin position="259"/>
        <end position="280"/>
    </location>
</feature>
<keyword evidence="5 6" id="KW-0472">Membrane</keyword>
<evidence type="ECO:0000256" key="5">
    <source>
        <dbReference type="ARBA" id="ARBA00023136"/>
    </source>
</evidence>
<feature type="transmembrane region" description="Helical" evidence="6">
    <location>
        <begin position="184"/>
        <end position="203"/>
    </location>
</feature>
<feature type="transmembrane region" description="Helical" evidence="6">
    <location>
        <begin position="336"/>
        <end position="364"/>
    </location>
</feature>
<evidence type="ECO:0000256" key="4">
    <source>
        <dbReference type="ARBA" id="ARBA00022989"/>
    </source>
</evidence>
<feature type="transmembrane region" description="Helical" evidence="6">
    <location>
        <begin position="126"/>
        <end position="148"/>
    </location>
</feature>
<feature type="transmembrane region" description="Helical" evidence="6">
    <location>
        <begin position="399"/>
        <end position="418"/>
    </location>
</feature>
<organism evidence="7 8">
    <name type="scientific">Gelidibacter pelagius</name>
    <dbReference type="NCBI Taxonomy" id="2819985"/>
    <lineage>
        <taxon>Bacteria</taxon>
        <taxon>Pseudomonadati</taxon>
        <taxon>Bacteroidota</taxon>
        <taxon>Flavobacteriia</taxon>
        <taxon>Flavobacteriales</taxon>
        <taxon>Flavobacteriaceae</taxon>
        <taxon>Gelidibacter</taxon>
    </lineage>
</organism>
<feature type="transmembrane region" description="Helical" evidence="6">
    <location>
        <begin position="224"/>
        <end position="247"/>
    </location>
</feature>
<dbReference type="Pfam" id="PF13440">
    <property type="entry name" value="Polysacc_synt_3"/>
    <property type="match status" value="1"/>
</dbReference>
<feature type="transmembrane region" description="Helical" evidence="6">
    <location>
        <begin position="371"/>
        <end position="393"/>
    </location>
</feature>
<evidence type="ECO:0000313" key="7">
    <source>
        <dbReference type="EMBL" id="MBO3097634.1"/>
    </source>
</evidence>
<evidence type="ECO:0000256" key="2">
    <source>
        <dbReference type="ARBA" id="ARBA00022475"/>
    </source>
</evidence>
<feature type="transmembrane region" description="Helical" evidence="6">
    <location>
        <begin position="430"/>
        <end position="448"/>
    </location>
</feature>
<feature type="transmembrane region" description="Helical" evidence="6">
    <location>
        <begin position="95"/>
        <end position="114"/>
    </location>
</feature>
<comment type="caution">
    <text evidence="7">The sequence shown here is derived from an EMBL/GenBank/DDBJ whole genome shotgun (WGS) entry which is preliminary data.</text>
</comment>
<gene>
    <name evidence="7" type="ORF">J4051_05110</name>
</gene>
<feature type="transmembrane region" description="Helical" evidence="6">
    <location>
        <begin position="301"/>
        <end position="324"/>
    </location>
</feature>
<dbReference type="PANTHER" id="PTHR30250">
    <property type="entry name" value="PST FAMILY PREDICTED COLANIC ACID TRANSPORTER"/>
    <property type="match status" value="1"/>
</dbReference>
<evidence type="ECO:0000256" key="1">
    <source>
        <dbReference type="ARBA" id="ARBA00004651"/>
    </source>
</evidence>
<feature type="transmembrane region" description="Helical" evidence="6">
    <location>
        <begin position="454"/>
        <end position="473"/>
    </location>
</feature>
<proteinExistence type="predicted"/>
<dbReference type="InterPro" id="IPR044550">
    <property type="entry name" value="WzxE"/>
</dbReference>
<dbReference type="PANTHER" id="PTHR30250:SF11">
    <property type="entry name" value="O-ANTIGEN TRANSPORTER-RELATED"/>
    <property type="match status" value="1"/>
</dbReference>
<dbReference type="CDD" id="cd13125">
    <property type="entry name" value="MATE_like_10"/>
    <property type="match status" value="1"/>
</dbReference>
<protein>
    <submittedName>
        <fullName evidence="7">O-antigen translocase</fullName>
    </submittedName>
</protein>
<evidence type="ECO:0000256" key="6">
    <source>
        <dbReference type="SAM" id="Phobius"/>
    </source>
</evidence>
<keyword evidence="4 6" id="KW-1133">Transmembrane helix</keyword>
<accession>A0ABS3SPJ2</accession>
<reference evidence="7 8" key="1">
    <citation type="submission" date="2021-03" db="EMBL/GenBank/DDBJ databases">
        <title>Gelidibacter sp. nov., isolated from costal sediment.</title>
        <authorList>
            <person name="Lun K.-Y."/>
        </authorList>
    </citation>
    <scope>NUCLEOTIDE SEQUENCE [LARGE SCALE GENOMIC DNA]</scope>
    <source>
        <strain evidence="7 8">DF109</strain>
    </source>
</reference>
<dbReference type="EMBL" id="JAGEVG010000004">
    <property type="protein sequence ID" value="MBO3097634.1"/>
    <property type="molecule type" value="Genomic_DNA"/>
</dbReference>
<dbReference type="InterPro" id="IPR050833">
    <property type="entry name" value="Poly_Biosynth_Transport"/>
</dbReference>
<dbReference type="RefSeq" id="WP_208232778.1">
    <property type="nucleotide sequence ID" value="NZ_JAGEVG010000004.1"/>
</dbReference>
<keyword evidence="8" id="KW-1185">Reference proteome</keyword>
<feature type="transmembrane region" description="Helical" evidence="6">
    <location>
        <begin position="12"/>
        <end position="31"/>
    </location>
</feature>
<evidence type="ECO:0000256" key="3">
    <source>
        <dbReference type="ARBA" id="ARBA00022692"/>
    </source>
</evidence>
<evidence type="ECO:0000313" key="8">
    <source>
        <dbReference type="Proteomes" id="UP000681315"/>
    </source>
</evidence>
<keyword evidence="3 6" id="KW-0812">Transmembrane</keyword>
<feature type="transmembrane region" description="Helical" evidence="6">
    <location>
        <begin position="37"/>
        <end position="58"/>
    </location>
</feature>
<dbReference type="Proteomes" id="UP000681315">
    <property type="component" value="Unassembled WGS sequence"/>
</dbReference>
<feature type="transmembrane region" description="Helical" evidence="6">
    <location>
        <begin position="160"/>
        <end position="178"/>
    </location>
</feature>
<comment type="subcellular location">
    <subcellularLocation>
        <location evidence="1">Cell membrane</location>
        <topology evidence="1">Multi-pass membrane protein</topology>
    </subcellularLocation>
</comment>
<name>A0ABS3SPJ2_9FLAO</name>
<sequence>MSETQSSYRQVLKSTSLFGGVQVVNIVISIIRSKFVAILLGPMGMGIAGLLNSTINVVSELTKIGLDTSAVKEIAYFKNKDEERLIIIINSLKRIVWFTGFLSAILTIIFSSFLSQLTFGNTDYTWSFVWISVALLFKQLTYGELAILQGLRKLKFLAKSNLYASFVGLFVVIPLYYIFGIDGIVPAIIISTILSYVFSKYFTHKVKIKPLKLSNRDAFREGKPMLKLGLMLSIRSSITLLSAYAVQIFISHVGGIDQVGFYLAGFVIINSYVGIIFNAMQTDYFPRLSAMANNTEKLRHTVLHQAVIALLIITPIIVIFFMVAPLAIQLLYSKEFLLITVFVSWGMFGTLFKAVSWSMGYVILAKGDSKLFIKTAVLFNSIFVGSMVFGYYFYGLFGVGIAFFAYNILHLIIVKLITFYKYDLYFNKNFNWLFVVCLLICGVSFAFSHLNTPLLKYSLMLLMVIISLTFSVYEINKKIDLRGLVQQFLKRKND</sequence>